<dbReference type="PANTHER" id="PTHR45832:SF22">
    <property type="entry name" value="SERINE_THREONINE-PROTEIN KINASE SAMKA-RELATED"/>
    <property type="match status" value="1"/>
</dbReference>
<evidence type="ECO:0000256" key="1">
    <source>
        <dbReference type="ARBA" id="ARBA00008874"/>
    </source>
</evidence>
<dbReference type="Gene3D" id="1.10.510.10">
    <property type="entry name" value="Transferase(Phosphotransferase) domain 1"/>
    <property type="match status" value="1"/>
</dbReference>
<keyword evidence="2" id="KW-0547">Nucleotide-binding</keyword>
<comment type="caution">
    <text evidence="5">The sequence shown here is derived from an EMBL/GenBank/DDBJ whole genome shotgun (WGS) entry which is preliminary data.</text>
</comment>
<dbReference type="Proteomes" id="UP000554235">
    <property type="component" value="Unassembled WGS sequence"/>
</dbReference>
<evidence type="ECO:0000256" key="2">
    <source>
        <dbReference type="ARBA" id="ARBA00022741"/>
    </source>
</evidence>
<name>A0A8H4PB62_9HYPO</name>
<accession>A0A8H4PB62</accession>
<evidence type="ECO:0000256" key="3">
    <source>
        <dbReference type="ARBA" id="ARBA00022840"/>
    </source>
</evidence>
<dbReference type="GO" id="GO:0005524">
    <property type="term" value="F:ATP binding"/>
    <property type="evidence" value="ECO:0007669"/>
    <property type="project" value="UniProtKB-KW"/>
</dbReference>
<dbReference type="SUPFAM" id="SSF56112">
    <property type="entry name" value="Protein kinase-like (PK-like)"/>
    <property type="match status" value="1"/>
</dbReference>
<keyword evidence="3" id="KW-0067">ATP-binding</keyword>
<comment type="similarity">
    <text evidence="1">Belongs to the protein kinase superfamily. STE Ser/Thr protein kinase family. STE20 subfamily.</text>
</comment>
<dbReference type="AlphaFoldDB" id="A0A8H4PB62"/>
<dbReference type="InterPro" id="IPR000719">
    <property type="entry name" value="Prot_kinase_dom"/>
</dbReference>
<evidence type="ECO:0000313" key="6">
    <source>
        <dbReference type="Proteomes" id="UP000554235"/>
    </source>
</evidence>
<protein>
    <recommendedName>
        <fullName evidence="4">Protein kinase domain-containing protein</fullName>
    </recommendedName>
</protein>
<dbReference type="OrthoDB" id="4226417at2759"/>
<dbReference type="SMART" id="SM00220">
    <property type="entry name" value="S_TKc"/>
    <property type="match status" value="1"/>
</dbReference>
<sequence>MHSSMNLVGSDKHQTCFPISDAAVKLATIAATSNRGITKTRESRDTAVRQEAVKDKKLPLKPAPKTRDTDKTWVQMQTSGRTNKVASQEHYSDRYTVSLGFHKAIRVAQSRRVASGNNGSVALLWDLSGNDAESELRMIQSIDHVAFVRCLSSYGTGNNVTVAFEYMPLSLVEVLSNRRLEEREIACILKQVVDGLLYLEEKGMGHRKLTSSNILIDDHSGRGGSNTAATNRLILFMKVSAF</sequence>
<dbReference type="InterPro" id="IPR051931">
    <property type="entry name" value="PAK3-like"/>
</dbReference>
<evidence type="ECO:0000313" key="5">
    <source>
        <dbReference type="EMBL" id="KAF4464313.1"/>
    </source>
</evidence>
<dbReference type="PANTHER" id="PTHR45832">
    <property type="entry name" value="SERINE/THREONINE-PROTEIN KINASE SAMKA-RELATED-RELATED"/>
    <property type="match status" value="1"/>
</dbReference>
<dbReference type="GO" id="GO:0004672">
    <property type="term" value="F:protein kinase activity"/>
    <property type="evidence" value="ECO:0007669"/>
    <property type="project" value="InterPro"/>
</dbReference>
<evidence type="ECO:0000259" key="4">
    <source>
        <dbReference type="PROSITE" id="PS50011"/>
    </source>
</evidence>
<keyword evidence="6" id="KW-1185">Reference proteome</keyword>
<gene>
    <name evidence="5" type="ORF">FALBO_8851</name>
</gene>
<dbReference type="PROSITE" id="PS50011">
    <property type="entry name" value="PROTEIN_KINASE_DOM"/>
    <property type="match status" value="1"/>
</dbReference>
<dbReference type="Pfam" id="PF00069">
    <property type="entry name" value="Pkinase"/>
    <property type="match status" value="1"/>
</dbReference>
<proteinExistence type="inferred from homology"/>
<organism evidence="5 6">
    <name type="scientific">Fusarium albosuccineum</name>
    <dbReference type="NCBI Taxonomy" id="1237068"/>
    <lineage>
        <taxon>Eukaryota</taxon>
        <taxon>Fungi</taxon>
        <taxon>Dikarya</taxon>
        <taxon>Ascomycota</taxon>
        <taxon>Pezizomycotina</taxon>
        <taxon>Sordariomycetes</taxon>
        <taxon>Hypocreomycetidae</taxon>
        <taxon>Hypocreales</taxon>
        <taxon>Nectriaceae</taxon>
        <taxon>Fusarium</taxon>
        <taxon>Fusarium decemcellulare species complex</taxon>
    </lineage>
</organism>
<feature type="domain" description="Protein kinase" evidence="4">
    <location>
        <begin position="71"/>
        <end position="242"/>
    </location>
</feature>
<reference evidence="5 6" key="1">
    <citation type="submission" date="2020-01" db="EMBL/GenBank/DDBJ databases">
        <title>Identification and distribution of gene clusters putatively required for synthesis of sphingolipid metabolism inhibitors in phylogenetically diverse species of the filamentous fungus Fusarium.</title>
        <authorList>
            <person name="Kim H.-S."/>
            <person name="Busman M."/>
            <person name="Brown D.W."/>
            <person name="Divon H."/>
            <person name="Uhlig S."/>
            <person name="Proctor R.H."/>
        </authorList>
    </citation>
    <scope>NUCLEOTIDE SEQUENCE [LARGE SCALE GENOMIC DNA]</scope>
    <source>
        <strain evidence="5 6">NRRL 20459</strain>
    </source>
</reference>
<dbReference type="InterPro" id="IPR011009">
    <property type="entry name" value="Kinase-like_dom_sf"/>
</dbReference>
<dbReference type="EMBL" id="JAADYS010001208">
    <property type="protein sequence ID" value="KAF4464313.1"/>
    <property type="molecule type" value="Genomic_DNA"/>
</dbReference>